<evidence type="ECO:0000313" key="2">
    <source>
        <dbReference type="Proteomes" id="UP001056778"/>
    </source>
</evidence>
<dbReference type="Proteomes" id="UP001056778">
    <property type="component" value="Chromosome 1"/>
</dbReference>
<evidence type="ECO:0000313" key="1">
    <source>
        <dbReference type="EMBL" id="KAI4471659.1"/>
    </source>
</evidence>
<proteinExistence type="predicted"/>
<organism evidence="1 2">
    <name type="scientific">Holotrichia oblita</name>
    <name type="common">Chafer beetle</name>
    <dbReference type="NCBI Taxonomy" id="644536"/>
    <lineage>
        <taxon>Eukaryota</taxon>
        <taxon>Metazoa</taxon>
        <taxon>Ecdysozoa</taxon>
        <taxon>Arthropoda</taxon>
        <taxon>Hexapoda</taxon>
        <taxon>Insecta</taxon>
        <taxon>Pterygota</taxon>
        <taxon>Neoptera</taxon>
        <taxon>Endopterygota</taxon>
        <taxon>Coleoptera</taxon>
        <taxon>Polyphaga</taxon>
        <taxon>Scarabaeiformia</taxon>
        <taxon>Scarabaeidae</taxon>
        <taxon>Melolonthinae</taxon>
        <taxon>Holotrichia</taxon>
    </lineage>
</organism>
<reference evidence="1" key="1">
    <citation type="submission" date="2022-04" db="EMBL/GenBank/DDBJ databases">
        <title>Chromosome-scale genome assembly of Holotrichia oblita Faldermann.</title>
        <authorList>
            <person name="Rongchong L."/>
        </authorList>
    </citation>
    <scope>NUCLEOTIDE SEQUENCE</scope>
    <source>
        <strain evidence="1">81SQS9</strain>
    </source>
</reference>
<name>A0ACB9TY17_HOLOL</name>
<sequence>MNKIFLVEFVLLCYLKAGTSFLYERQDQSNTSITERQPRLIGLWSWGWGVGIVRFQNSACTGETGLVGTCYTRRQCSDIGGSASGSCASNIGVCCVLQLGCGNSSSYNNTYFVNTNYPTPVTGGSRCVYTIEKCNSDICQARIEFISVTLAQPDGDGNCVNDTLTIRGGGSVVPVICGENSGQHVYVQFYEDQDIQIEVVTSTGTFSRIWNLRVMQIACNCPTIAPSGCLMYYTSISGIVNSFNYGSTESSTLNSIGATGTRQLVNQNYGVCVAMIPGYCSIIWSQTSYNSFTVSNDTEAYLFGSNAGTFGNECPYDFVIVPAPYLTNGSLFYTDRFCGNYFPTVEIFSAFSKPFVLTVVNNGNDTADVANRGFSLSYTQQLCR</sequence>
<comment type="caution">
    <text evidence="1">The sequence shown here is derived from an EMBL/GenBank/DDBJ whole genome shotgun (WGS) entry which is preliminary data.</text>
</comment>
<accession>A0ACB9TY17</accession>
<keyword evidence="2" id="KW-1185">Reference proteome</keyword>
<protein>
    <submittedName>
        <fullName evidence="1">Intraflagellar transport protein 122 family protein-related</fullName>
    </submittedName>
</protein>
<dbReference type="EMBL" id="CM043015">
    <property type="protein sequence ID" value="KAI4471659.1"/>
    <property type="molecule type" value="Genomic_DNA"/>
</dbReference>
<gene>
    <name evidence="1" type="ORF">MML48_1g00889</name>
</gene>